<accession>A0ABU2WG48</accession>
<comment type="caution">
    <text evidence="1">The sequence shown here is derived from an EMBL/GenBank/DDBJ whole genome shotgun (WGS) entry which is preliminary data.</text>
</comment>
<gene>
    <name evidence="1" type="ORF">RM530_05680</name>
</gene>
<dbReference type="EMBL" id="JAVRIC010000006">
    <property type="protein sequence ID" value="MDT0496853.1"/>
    <property type="molecule type" value="Genomic_DNA"/>
</dbReference>
<name>A0ABU2WG48_9GAMM</name>
<dbReference type="InterPro" id="IPR009241">
    <property type="entry name" value="HigB-like"/>
</dbReference>
<organism evidence="1 2">
    <name type="scientific">Banduia mediterranea</name>
    <dbReference type="NCBI Taxonomy" id="3075609"/>
    <lineage>
        <taxon>Bacteria</taxon>
        <taxon>Pseudomonadati</taxon>
        <taxon>Pseudomonadota</taxon>
        <taxon>Gammaproteobacteria</taxon>
        <taxon>Nevskiales</taxon>
        <taxon>Algiphilaceae</taxon>
        <taxon>Banduia</taxon>
    </lineage>
</organism>
<dbReference type="Proteomes" id="UP001254608">
    <property type="component" value="Unassembled WGS sequence"/>
</dbReference>
<dbReference type="PANTHER" id="PTHR41791:SF1">
    <property type="entry name" value="SSL7039 PROTEIN"/>
    <property type="match status" value="1"/>
</dbReference>
<keyword evidence="2" id="KW-1185">Reference proteome</keyword>
<dbReference type="InterPro" id="IPR014056">
    <property type="entry name" value="TypeIITA-like_toxin_pred"/>
</dbReference>
<dbReference type="Pfam" id="PF05973">
    <property type="entry name" value="Gp49"/>
    <property type="match status" value="1"/>
</dbReference>
<protein>
    <submittedName>
        <fullName evidence="1">Type II toxin-antitoxin system RelE/ParE family toxin</fullName>
    </submittedName>
</protein>
<dbReference type="NCBIfam" id="TIGR02683">
    <property type="entry name" value="upstrm_HI1419"/>
    <property type="match status" value="1"/>
</dbReference>
<evidence type="ECO:0000313" key="1">
    <source>
        <dbReference type="EMBL" id="MDT0496853.1"/>
    </source>
</evidence>
<reference evidence="1 2" key="1">
    <citation type="submission" date="2023-09" db="EMBL/GenBank/DDBJ databases">
        <authorList>
            <person name="Rey-Velasco X."/>
        </authorList>
    </citation>
    <scope>NUCLEOTIDE SEQUENCE [LARGE SCALE GENOMIC DNA]</scope>
    <source>
        <strain evidence="1 2">W345</strain>
    </source>
</reference>
<dbReference type="RefSeq" id="WP_311364247.1">
    <property type="nucleotide sequence ID" value="NZ_JAVRIC010000006.1"/>
</dbReference>
<proteinExistence type="predicted"/>
<sequence>MSIVKVSEYQTAEGKSPFADWMRRLRDRSARQRVTARIVRMQAGNRGDWKPVGAGVFELRIDHGPGYRVYCGQDGETLVLLLCGGDKRTQAQDIKNAHDYWNDYQARR</sequence>
<dbReference type="PANTHER" id="PTHR41791">
    <property type="entry name" value="SSL7039 PROTEIN"/>
    <property type="match status" value="1"/>
</dbReference>
<evidence type="ECO:0000313" key="2">
    <source>
        <dbReference type="Proteomes" id="UP001254608"/>
    </source>
</evidence>
<dbReference type="PIRSF" id="PIRSF028744">
    <property type="entry name" value="Addict_mod_HI1419"/>
    <property type="match status" value="1"/>
</dbReference>